<keyword evidence="7" id="KW-0206">Cytoskeleton</keyword>
<reference evidence="11" key="1">
    <citation type="submission" date="2013-12" db="EMBL/GenBank/DDBJ databases">
        <title>The Genome Sequence of Aphanomyces invadans NJM9701.</title>
        <authorList>
            <consortium name="The Broad Institute Genomics Platform"/>
            <person name="Russ C."/>
            <person name="Tyler B."/>
            <person name="van West P."/>
            <person name="Dieguez-Uribeondo J."/>
            <person name="Young S.K."/>
            <person name="Zeng Q."/>
            <person name="Gargeya S."/>
            <person name="Fitzgerald M."/>
            <person name="Abouelleil A."/>
            <person name="Alvarado L."/>
            <person name="Chapman S.B."/>
            <person name="Gainer-Dewar J."/>
            <person name="Goldberg J."/>
            <person name="Griggs A."/>
            <person name="Gujja S."/>
            <person name="Hansen M."/>
            <person name="Howarth C."/>
            <person name="Imamovic A."/>
            <person name="Ireland A."/>
            <person name="Larimer J."/>
            <person name="McCowan C."/>
            <person name="Murphy C."/>
            <person name="Pearson M."/>
            <person name="Poon T.W."/>
            <person name="Priest M."/>
            <person name="Roberts A."/>
            <person name="Saif S."/>
            <person name="Shea T."/>
            <person name="Sykes S."/>
            <person name="Wortman J."/>
            <person name="Nusbaum C."/>
            <person name="Birren B."/>
        </authorList>
    </citation>
    <scope>NUCLEOTIDE SEQUENCE [LARGE SCALE GENOMIC DNA]</scope>
    <source>
        <strain evidence="11">NJM9701</strain>
    </source>
</reference>
<evidence type="ECO:0000256" key="9">
    <source>
        <dbReference type="SAM" id="Coils"/>
    </source>
</evidence>
<evidence type="ECO:0000256" key="10">
    <source>
        <dbReference type="SAM" id="MobiDB-lite"/>
    </source>
</evidence>
<evidence type="ECO:0000256" key="5">
    <source>
        <dbReference type="ARBA" id="ARBA00022846"/>
    </source>
</evidence>
<keyword evidence="5" id="KW-0282">Flagellum</keyword>
<gene>
    <name evidence="11" type="ORF">H310_13680</name>
</gene>
<dbReference type="AlphaFoldDB" id="A0A024TCJ0"/>
<evidence type="ECO:0000256" key="2">
    <source>
        <dbReference type="ARBA" id="ARBA00006737"/>
    </source>
</evidence>
<dbReference type="GO" id="GO:0005929">
    <property type="term" value="C:cilium"/>
    <property type="evidence" value="ECO:0007669"/>
    <property type="project" value="TreeGrafter"/>
</dbReference>
<dbReference type="EMBL" id="KI914006">
    <property type="protein sequence ID" value="ETV91860.1"/>
    <property type="molecule type" value="Genomic_DNA"/>
</dbReference>
<feature type="coiled-coil region" evidence="9">
    <location>
        <begin position="188"/>
        <end position="226"/>
    </location>
</feature>
<keyword evidence="8" id="KW-0966">Cell projection</keyword>
<evidence type="ECO:0008006" key="12">
    <source>
        <dbReference type="Google" id="ProtNLM"/>
    </source>
</evidence>
<evidence type="ECO:0000256" key="8">
    <source>
        <dbReference type="ARBA" id="ARBA00023273"/>
    </source>
</evidence>
<keyword evidence="4" id="KW-0597">Phosphoprotein</keyword>
<dbReference type="Pfam" id="PF06098">
    <property type="entry name" value="Radial_spoke_3"/>
    <property type="match status" value="1"/>
</dbReference>
<dbReference type="RefSeq" id="XP_008879497.1">
    <property type="nucleotide sequence ID" value="XM_008881275.1"/>
</dbReference>
<dbReference type="PANTHER" id="PTHR21648">
    <property type="entry name" value="FLAGELLAR RADIAL SPOKE PROTEIN 3"/>
    <property type="match status" value="1"/>
</dbReference>
<protein>
    <recommendedName>
        <fullName evidence="12">Radial spoke protein 3</fullName>
    </recommendedName>
</protein>
<name>A0A024TCJ0_9STRA</name>
<comment type="subcellular location">
    <subcellularLocation>
        <location evidence="1">Cytoplasm</location>
        <location evidence="1">Cytoskeleton</location>
        <location evidence="1">Flagellum axoneme</location>
    </subcellularLocation>
</comment>
<organism evidence="11">
    <name type="scientific">Aphanomyces invadans</name>
    <dbReference type="NCBI Taxonomy" id="157072"/>
    <lineage>
        <taxon>Eukaryota</taxon>
        <taxon>Sar</taxon>
        <taxon>Stramenopiles</taxon>
        <taxon>Oomycota</taxon>
        <taxon>Saprolegniomycetes</taxon>
        <taxon>Saprolegniales</taxon>
        <taxon>Verrucalvaceae</taxon>
        <taxon>Aphanomyces</taxon>
    </lineage>
</organism>
<dbReference type="VEuPathDB" id="FungiDB:H310_13680"/>
<evidence type="ECO:0000256" key="3">
    <source>
        <dbReference type="ARBA" id="ARBA00022490"/>
    </source>
</evidence>
<keyword evidence="6" id="KW-0969">Cilium</keyword>
<sequence>MQGGFEYASQPRSVAVKRSKYRDPSAPGSNNDKGQNLMYDRRIVRGSTYAKPPAVVEQAASPVRPRLPKKKAQEVDPVHSNRPPTPPPMDGRQHMDIQTDNYLEELTDKVPEADVETQTEAFMDQLPVPLFVPQKTGVDATTQIELGDLFDFDLEVAPILEVLVGKTLEVSVMEVLEEDEVQELRTRQEIFEQARNAELAEVQRLEAEAKRKQDEKTRRLEEEKARVVAQADLQEKLAARSFAKHYLADLHTSVFSSLVTTGHFQDPMEKDVSEAFMPYLIQRACVNVEQIAFSRALAEALVDEAIHKTTSSFDPVRVVVSPPNPTSSV</sequence>
<proteinExistence type="inferred from homology"/>
<dbReference type="PANTHER" id="PTHR21648:SF0">
    <property type="entry name" value="RADIAL SPOKE HEAD PROTEIN 3 HOMOLOG"/>
    <property type="match status" value="1"/>
</dbReference>
<evidence type="ECO:0000256" key="7">
    <source>
        <dbReference type="ARBA" id="ARBA00023212"/>
    </source>
</evidence>
<accession>A0A024TCJ0</accession>
<keyword evidence="9" id="KW-0175">Coiled coil</keyword>
<dbReference type="InterPro" id="IPR009290">
    <property type="entry name" value="Radial_spoke_3"/>
</dbReference>
<keyword evidence="3" id="KW-0963">Cytoplasm</keyword>
<dbReference type="eggNOG" id="ENOG502QQSZ">
    <property type="taxonomic scope" value="Eukaryota"/>
</dbReference>
<evidence type="ECO:0000313" key="11">
    <source>
        <dbReference type="EMBL" id="ETV91860.1"/>
    </source>
</evidence>
<dbReference type="OrthoDB" id="313308at2759"/>
<comment type="similarity">
    <text evidence="2">Belongs to the flagellar radial spoke RSP3 family.</text>
</comment>
<evidence type="ECO:0000256" key="1">
    <source>
        <dbReference type="ARBA" id="ARBA00004611"/>
    </source>
</evidence>
<dbReference type="GeneID" id="20090730"/>
<evidence type="ECO:0000256" key="4">
    <source>
        <dbReference type="ARBA" id="ARBA00022553"/>
    </source>
</evidence>
<evidence type="ECO:0000256" key="6">
    <source>
        <dbReference type="ARBA" id="ARBA00023069"/>
    </source>
</evidence>
<dbReference type="STRING" id="157072.A0A024TCJ0"/>
<feature type="region of interest" description="Disordered" evidence="10">
    <location>
        <begin position="1"/>
        <end position="92"/>
    </location>
</feature>